<evidence type="ECO:0000313" key="1">
    <source>
        <dbReference type="EMBL" id="KAK5780901.1"/>
    </source>
</evidence>
<accession>A0AAN7ZYD1</accession>
<sequence>MNGTQSIETEIRALIKQSAFKQCYKRINELRSRYPKSAYYEILELYVKYKHLPQQFDIDKILIKPYAINKTVSNKITNDLRALDLLYRMLIEMNYHDYALNAFDLAHSKFGGLELAYEYFDRALQCFDYRRLIEASAALCSYSNLFPYNNSGNTVTTTGTSKNYGRMFNFWNAIATIAYFRYQKNRVTVQESKILPRLAFERLEKLKPLKSEQETIIYCMVCEELYSDNGIDSNMILGGLKDSLNLYMKQFLIKHVKDQQLLFDACLSLLTKIDDFQLIQKLIDSGFQLGKTEQEILNLIDQTVGDSRNSRLSRFEVDLTYNKAVSQESLSYYLKKFHDKSCCETDIQKYRENINEKTLEIIMHNLPNDSPIHDSNIFKLNLVPKEDSVILYQRHKKSLDKKLKTDYSSNSVFIIDIINRKILPNKTLKDKLLAITILENYQQRDIHNFQTALLLIQLYMDIGLPTLAHLVFKGLKIKNVQVDSMDYVLYTRFGSIFPNKQHEMISNDLIEHLKTYQNINGKLSQFVRIALERQSYSKIEGMIDLQNKLVKSMTRWILMCEQLEMARLYNDRKKRTTLLIQFHEEWNDMVHCAKMSGNDETIEIFSDNRDMSYMHDQYNLYSKINVEWLLVKVIKEFMLESISNDSNKDIIQRLVDKIGDIEENECMTPMEKWSYKVISSIYYSEEGNEIENTERIRTLLERPHDSKQENWLLLHNYLTHLNTLKSIAGLKGCQLLKPIIQGQLTVLRNSCDEIFFNYRDAIKDSLSKIAKDNLLTELEYQPLQESMFLDALLSIQKFVRNL</sequence>
<keyword evidence="2" id="KW-1185">Reference proteome</keyword>
<reference evidence="2" key="1">
    <citation type="submission" date="2023-07" db="EMBL/GenBank/DDBJ databases">
        <title>A draft genome of Kazachstania heterogenica Y-27499.</title>
        <authorList>
            <person name="Donic C."/>
            <person name="Kralova J.S."/>
            <person name="Fidel L."/>
            <person name="Ben-Dor S."/>
            <person name="Jung S."/>
        </authorList>
    </citation>
    <scope>NUCLEOTIDE SEQUENCE [LARGE SCALE GENOMIC DNA]</scope>
    <source>
        <strain evidence="2">Y27499</strain>
    </source>
</reference>
<gene>
    <name evidence="1" type="ORF">RI543_002028</name>
</gene>
<dbReference type="Pfam" id="PF09797">
    <property type="entry name" value="NatB_MDM20"/>
    <property type="match status" value="1"/>
</dbReference>
<dbReference type="Proteomes" id="UP001306508">
    <property type="component" value="Unassembled WGS sequence"/>
</dbReference>
<organism evidence="1 2">
    <name type="scientific">Arxiozyma heterogenica</name>
    <dbReference type="NCBI Taxonomy" id="278026"/>
    <lineage>
        <taxon>Eukaryota</taxon>
        <taxon>Fungi</taxon>
        <taxon>Dikarya</taxon>
        <taxon>Ascomycota</taxon>
        <taxon>Saccharomycotina</taxon>
        <taxon>Saccharomycetes</taxon>
        <taxon>Saccharomycetales</taxon>
        <taxon>Saccharomycetaceae</taxon>
        <taxon>Arxiozyma</taxon>
    </lineage>
</organism>
<name>A0AAN7ZYD1_9SACH</name>
<dbReference type="InterPro" id="IPR019183">
    <property type="entry name" value="NAA25_NatB_aux_su"/>
</dbReference>
<proteinExistence type="predicted"/>
<comment type="caution">
    <text evidence="1">The sequence shown here is derived from an EMBL/GenBank/DDBJ whole genome shotgun (WGS) entry which is preliminary data.</text>
</comment>
<dbReference type="AlphaFoldDB" id="A0AAN7ZYD1"/>
<protein>
    <submittedName>
        <fullName evidence="1">Uncharacterized protein</fullName>
    </submittedName>
</protein>
<evidence type="ECO:0000313" key="2">
    <source>
        <dbReference type="Proteomes" id="UP001306508"/>
    </source>
</evidence>
<dbReference type="EMBL" id="JAWIZZ010000040">
    <property type="protein sequence ID" value="KAK5780901.1"/>
    <property type="molecule type" value="Genomic_DNA"/>
</dbReference>